<proteinExistence type="inferred from homology"/>
<evidence type="ECO:0000313" key="4">
    <source>
        <dbReference type="Proteomes" id="UP000035265"/>
    </source>
</evidence>
<comment type="caution">
    <text evidence="3">The sequence shown here is derived from an EMBL/GenBank/DDBJ whole genome shotgun (WGS) entry which is preliminary data.</text>
</comment>
<dbReference type="AlphaFoldDB" id="A0A0H2KJ01"/>
<name>A0A0H2KJ01_9MICO</name>
<dbReference type="Gene3D" id="3.30.370.10">
    <property type="entry name" value="Barstar-like"/>
    <property type="match status" value="1"/>
</dbReference>
<accession>A0A0H2KJ01</accession>
<evidence type="ECO:0000259" key="2">
    <source>
        <dbReference type="Pfam" id="PF01337"/>
    </source>
</evidence>
<dbReference type="SUPFAM" id="SSF52038">
    <property type="entry name" value="Barstar-related"/>
    <property type="match status" value="1"/>
</dbReference>
<dbReference type="PATRIC" id="fig|264251.5.peg.3848"/>
<protein>
    <recommendedName>
        <fullName evidence="2">Barstar (barnase inhibitor) domain-containing protein</fullName>
    </recommendedName>
</protein>
<dbReference type="InterPro" id="IPR035905">
    <property type="entry name" value="Barstar-like_sf"/>
</dbReference>
<dbReference type="Proteomes" id="UP000035265">
    <property type="component" value="Unassembled WGS sequence"/>
</dbReference>
<evidence type="ECO:0000256" key="1">
    <source>
        <dbReference type="ARBA" id="ARBA00006845"/>
    </source>
</evidence>
<dbReference type="Pfam" id="PF01337">
    <property type="entry name" value="Barstar"/>
    <property type="match status" value="1"/>
</dbReference>
<gene>
    <name evidence="3" type="ORF">FB00_18975</name>
</gene>
<comment type="similarity">
    <text evidence="1">Belongs to the barstar family.</text>
</comment>
<dbReference type="EMBL" id="JNBQ01000043">
    <property type="protein sequence ID" value="KLN33173.1"/>
    <property type="molecule type" value="Genomic_DNA"/>
</dbReference>
<feature type="domain" description="Barstar (barnase inhibitor)" evidence="2">
    <location>
        <begin position="23"/>
        <end position="123"/>
    </location>
</feature>
<reference evidence="3 4" key="1">
    <citation type="submission" date="2014-05" db="EMBL/GenBank/DDBJ databases">
        <title>Cellulosimicrobium funkei U11 genome.</title>
        <authorList>
            <person name="Hu C."/>
            <person name="Gong Y."/>
            <person name="Wan W."/>
            <person name="Jiang M."/>
        </authorList>
    </citation>
    <scope>NUCLEOTIDE SEQUENCE [LARGE SCALE GENOMIC DNA]</scope>
    <source>
        <strain evidence="3 4">U11</strain>
    </source>
</reference>
<keyword evidence="4" id="KW-1185">Reference proteome</keyword>
<evidence type="ECO:0000313" key="3">
    <source>
        <dbReference type="EMBL" id="KLN33173.1"/>
    </source>
</evidence>
<dbReference type="InterPro" id="IPR000468">
    <property type="entry name" value="Barstar"/>
</dbReference>
<organism evidence="3 4">
    <name type="scientific">Cellulosimicrobium funkei</name>
    <dbReference type="NCBI Taxonomy" id="264251"/>
    <lineage>
        <taxon>Bacteria</taxon>
        <taxon>Bacillati</taxon>
        <taxon>Actinomycetota</taxon>
        <taxon>Actinomycetes</taxon>
        <taxon>Micrococcales</taxon>
        <taxon>Promicromonosporaceae</taxon>
        <taxon>Cellulosimicrobium</taxon>
    </lineage>
</organism>
<sequence>MTVFSRRSELDGAVEELTARGLQVVVLDAGSWSTGPEVHRGIAVALDFPAYYGRNLDALNDCLSDVVAREYGWQPSAAGLALVFLGFDRFAAALPDFAPALMDIFVTQARGAAEAGATMALLLQSDDRELGSDSMGAPRAVGL</sequence>